<name>A0A2K3M7P6_TRIPR</name>
<feature type="region of interest" description="Disordered" evidence="1">
    <location>
        <begin position="1"/>
        <end position="24"/>
    </location>
</feature>
<reference evidence="2 3" key="1">
    <citation type="journal article" date="2014" name="Am. J. Bot.">
        <title>Genome assembly and annotation for red clover (Trifolium pratense; Fabaceae).</title>
        <authorList>
            <person name="Istvanek J."/>
            <person name="Jaros M."/>
            <person name="Krenek A."/>
            <person name="Repkova J."/>
        </authorList>
    </citation>
    <scope>NUCLEOTIDE SEQUENCE [LARGE SCALE GENOMIC DNA]</scope>
    <source>
        <strain evidence="3">cv. Tatra</strain>
        <tissue evidence="2">Young leaves</tissue>
    </source>
</reference>
<dbReference type="PANTHER" id="PTHR11439">
    <property type="entry name" value="GAG-POL-RELATED RETROTRANSPOSON"/>
    <property type="match status" value="1"/>
</dbReference>
<proteinExistence type="predicted"/>
<evidence type="ECO:0008006" key="4">
    <source>
        <dbReference type="Google" id="ProtNLM"/>
    </source>
</evidence>
<feature type="compositionally biased region" description="Polar residues" evidence="1">
    <location>
        <begin position="1"/>
        <end position="21"/>
    </location>
</feature>
<dbReference type="Proteomes" id="UP000236291">
    <property type="component" value="Unassembled WGS sequence"/>
</dbReference>
<organism evidence="2 3">
    <name type="scientific">Trifolium pratense</name>
    <name type="common">Red clover</name>
    <dbReference type="NCBI Taxonomy" id="57577"/>
    <lineage>
        <taxon>Eukaryota</taxon>
        <taxon>Viridiplantae</taxon>
        <taxon>Streptophyta</taxon>
        <taxon>Embryophyta</taxon>
        <taxon>Tracheophyta</taxon>
        <taxon>Spermatophyta</taxon>
        <taxon>Magnoliopsida</taxon>
        <taxon>eudicotyledons</taxon>
        <taxon>Gunneridae</taxon>
        <taxon>Pentapetalae</taxon>
        <taxon>rosids</taxon>
        <taxon>fabids</taxon>
        <taxon>Fabales</taxon>
        <taxon>Fabaceae</taxon>
        <taxon>Papilionoideae</taxon>
        <taxon>50 kb inversion clade</taxon>
        <taxon>NPAAA clade</taxon>
        <taxon>Hologalegina</taxon>
        <taxon>IRL clade</taxon>
        <taxon>Trifolieae</taxon>
        <taxon>Trifolium</taxon>
    </lineage>
</organism>
<dbReference type="AlphaFoldDB" id="A0A2K3M7P6"/>
<evidence type="ECO:0000313" key="2">
    <source>
        <dbReference type="EMBL" id="PNX86817.1"/>
    </source>
</evidence>
<gene>
    <name evidence="2" type="ORF">L195_g042899</name>
</gene>
<evidence type="ECO:0000313" key="3">
    <source>
        <dbReference type="Proteomes" id="UP000236291"/>
    </source>
</evidence>
<sequence>MSSCKSSPTPVDTKTKLSGSYGNPYHDPTEYRSLAGALQYLTSQDLISLYNSLHLYPSSVSKLVSYTDADWAGCLDARRSIYGYCFYLGDNLISWSNSFLQNRFVK</sequence>
<dbReference type="EMBL" id="ASHM01052198">
    <property type="protein sequence ID" value="PNX86817.1"/>
    <property type="molecule type" value="Genomic_DNA"/>
</dbReference>
<comment type="caution">
    <text evidence="2">The sequence shown here is derived from an EMBL/GenBank/DDBJ whole genome shotgun (WGS) entry which is preliminary data.</text>
</comment>
<accession>A0A2K3M7P6</accession>
<protein>
    <recommendedName>
        <fullName evidence="4">Mitochondrial protein</fullName>
    </recommendedName>
</protein>
<reference evidence="2 3" key="2">
    <citation type="journal article" date="2017" name="Front. Plant Sci.">
        <title>Gene Classification and Mining of Molecular Markers Useful in Red Clover (Trifolium pratense) Breeding.</title>
        <authorList>
            <person name="Istvanek J."/>
            <person name="Dluhosova J."/>
            <person name="Dluhos P."/>
            <person name="Patkova L."/>
            <person name="Nedelnik J."/>
            <person name="Repkova J."/>
        </authorList>
    </citation>
    <scope>NUCLEOTIDE SEQUENCE [LARGE SCALE GENOMIC DNA]</scope>
    <source>
        <strain evidence="3">cv. Tatra</strain>
        <tissue evidence="2">Young leaves</tissue>
    </source>
</reference>
<evidence type="ECO:0000256" key="1">
    <source>
        <dbReference type="SAM" id="MobiDB-lite"/>
    </source>
</evidence>